<proteinExistence type="predicted"/>
<evidence type="ECO:0000259" key="1">
    <source>
        <dbReference type="Pfam" id="PF19290"/>
    </source>
</evidence>
<name>X0ZQY3_9ZZZZ</name>
<dbReference type="GO" id="GO:0008237">
    <property type="term" value="F:metallopeptidase activity"/>
    <property type="evidence" value="ECO:0007669"/>
    <property type="project" value="InterPro"/>
</dbReference>
<comment type="caution">
    <text evidence="2">The sequence shown here is derived from an EMBL/GenBank/DDBJ whole genome shotgun (WGS) entry which is preliminary data.</text>
</comment>
<dbReference type="Gene3D" id="3.30.2290.10">
    <property type="entry name" value="PmbA/TldD superfamily"/>
    <property type="match status" value="1"/>
</dbReference>
<dbReference type="PANTHER" id="PTHR43421:SF1">
    <property type="entry name" value="METALLOPROTEASE PMBA"/>
    <property type="match status" value="1"/>
</dbReference>
<dbReference type="AlphaFoldDB" id="X0ZQY3"/>
<gene>
    <name evidence="2" type="ORF">S01H4_01948</name>
</gene>
<protein>
    <recommendedName>
        <fullName evidence="1">Metalloprotease TldD/E central domain-containing protein</fullName>
    </recommendedName>
</protein>
<dbReference type="InterPro" id="IPR045570">
    <property type="entry name" value="Metalloprtase-TldD/E_cen_dom"/>
</dbReference>
<dbReference type="Pfam" id="PF19290">
    <property type="entry name" value="PmbA_TldD_2nd"/>
    <property type="match status" value="1"/>
</dbReference>
<reference evidence="2" key="1">
    <citation type="journal article" date="2014" name="Front. Microbiol.">
        <title>High frequency of phylogenetically diverse reductive dehalogenase-homologous genes in deep subseafloor sedimentary metagenomes.</title>
        <authorList>
            <person name="Kawai M."/>
            <person name="Futagami T."/>
            <person name="Toyoda A."/>
            <person name="Takaki Y."/>
            <person name="Nishi S."/>
            <person name="Hori S."/>
            <person name="Arai W."/>
            <person name="Tsubouchi T."/>
            <person name="Morono Y."/>
            <person name="Uchiyama I."/>
            <person name="Ito T."/>
            <person name="Fujiyama A."/>
            <person name="Inagaki F."/>
            <person name="Takami H."/>
        </authorList>
    </citation>
    <scope>NUCLEOTIDE SEQUENCE</scope>
    <source>
        <strain evidence="2">Expedition CK06-06</strain>
    </source>
</reference>
<dbReference type="InterPro" id="IPR036059">
    <property type="entry name" value="TldD/PmbA_sf"/>
</dbReference>
<dbReference type="InterPro" id="IPR035068">
    <property type="entry name" value="TldD/PmbA_N"/>
</dbReference>
<evidence type="ECO:0000313" key="2">
    <source>
        <dbReference type="EMBL" id="GAG71764.1"/>
    </source>
</evidence>
<dbReference type="PANTHER" id="PTHR43421">
    <property type="entry name" value="METALLOPROTEASE PMBA"/>
    <property type="match status" value="1"/>
</dbReference>
<sequence length="216" mass="23682">METLTKSKDARIVDINNVMYDDSIYETAILNSAGFCDKYKTTTCLIYVSAISKQGEDTSTGDFFGCGRTPGDLDLEEVAEKAAGRSVSILGGKKIKSQRVDLLLDPVVSAQFLGVIAGTLTADSVQKRKSLFEGKIGYHYWGQDVDYSEYDNPSRTSLPNNLEPGESATIEVLIIGVTNEGIYVLQIDPVLEGHFWFSSKDIPMLEGRTYFGSCSD</sequence>
<dbReference type="EMBL" id="BART01000394">
    <property type="protein sequence ID" value="GAG71764.1"/>
    <property type="molecule type" value="Genomic_DNA"/>
</dbReference>
<accession>X0ZQY3</accession>
<dbReference type="GO" id="GO:0006508">
    <property type="term" value="P:proteolysis"/>
    <property type="evidence" value="ECO:0007669"/>
    <property type="project" value="InterPro"/>
</dbReference>
<organism evidence="2">
    <name type="scientific">marine sediment metagenome</name>
    <dbReference type="NCBI Taxonomy" id="412755"/>
    <lineage>
        <taxon>unclassified sequences</taxon>
        <taxon>metagenomes</taxon>
        <taxon>ecological metagenomes</taxon>
    </lineage>
</organism>
<dbReference type="GO" id="GO:0005829">
    <property type="term" value="C:cytosol"/>
    <property type="evidence" value="ECO:0007669"/>
    <property type="project" value="TreeGrafter"/>
</dbReference>
<dbReference type="SUPFAM" id="SSF111283">
    <property type="entry name" value="Putative modulator of DNA gyrase, PmbA/TldD"/>
    <property type="match status" value="1"/>
</dbReference>
<dbReference type="InterPro" id="IPR047657">
    <property type="entry name" value="PmbA"/>
</dbReference>
<feature type="domain" description="Metalloprotease TldD/E central" evidence="1">
    <location>
        <begin position="2"/>
        <end position="87"/>
    </location>
</feature>